<dbReference type="SUPFAM" id="SSF53067">
    <property type="entry name" value="Actin-like ATPase domain"/>
    <property type="match status" value="1"/>
</dbReference>
<dbReference type="EMBL" id="AYLP01000008">
    <property type="protein sequence ID" value="ESS69937.1"/>
    <property type="molecule type" value="Genomic_DNA"/>
</dbReference>
<organism evidence="1 2">
    <name type="scientific">Trypanosoma cruzi Dm28c</name>
    <dbReference type="NCBI Taxonomy" id="1416333"/>
    <lineage>
        <taxon>Eukaryota</taxon>
        <taxon>Discoba</taxon>
        <taxon>Euglenozoa</taxon>
        <taxon>Kinetoplastea</taxon>
        <taxon>Metakinetoplastina</taxon>
        <taxon>Trypanosomatida</taxon>
        <taxon>Trypanosomatidae</taxon>
        <taxon>Trypanosoma</taxon>
        <taxon>Schizotrypanum</taxon>
    </lineage>
</organism>
<dbReference type="InterPro" id="IPR043129">
    <property type="entry name" value="ATPase_NBD"/>
</dbReference>
<evidence type="ECO:0008006" key="3">
    <source>
        <dbReference type="Google" id="ProtNLM"/>
    </source>
</evidence>
<protein>
    <recommendedName>
        <fullName evidence="3">Actin-like protein</fullName>
    </recommendedName>
</protein>
<evidence type="ECO:0000313" key="1">
    <source>
        <dbReference type="EMBL" id="ESS69937.1"/>
    </source>
</evidence>
<comment type="caution">
    <text evidence="1">The sequence shown here is derived from an EMBL/GenBank/DDBJ whole genome shotgun (WGS) entry which is preliminary data.</text>
</comment>
<dbReference type="Gene3D" id="3.30.420.40">
    <property type="match status" value="1"/>
</dbReference>
<accession>V5BUM9</accession>
<gene>
    <name evidence="1" type="ORF">TCDM_01385</name>
</gene>
<evidence type="ECO:0000313" key="2">
    <source>
        <dbReference type="Proteomes" id="UP000017861"/>
    </source>
</evidence>
<dbReference type="OrthoDB" id="245593at2759"/>
<reference evidence="1 2" key="1">
    <citation type="journal article" date="2014" name="Genome Announc.">
        <title>Trypanosoma cruzi Clone Dm28c Draft Genome Sequence.</title>
        <authorList>
            <person name="Grisard E.C."/>
            <person name="Teixeira S.M."/>
            <person name="de Almeida L.G."/>
            <person name="Stoco P.H."/>
            <person name="Gerber A.L."/>
            <person name="Talavera-Lopez C."/>
            <person name="Lima O.C."/>
            <person name="Andersson B."/>
            <person name="de Vasconcelos A.T."/>
        </authorList>
    </citation>
    <scope>NUCLEOTIDE SEQUENCE [LARGE SCALE GENOMIC DNA]</scope>
    <source>
        <strain evidence="1 2">Dm28c</strain>
    </source>
</reference>
<sequence length="267" mass="28931">MQKRGFNVKGMTTVAFDIGSCFTKVYFGGDTPGRRVFKTPLGLRKLKERFDITLESAVLDYFLRRLCSAVGLLESCKRIEVLVSPGDYSLFTQYVLRWLASASLSRLPIVVDGPSWLLKAHGMTDGCVVDIGYQATRVVPILSSIPVVEAITIGSGTREFLALSAEGWLTSSEAISPSSSSSSSQLQGLLIEMSQCIFVLLEEAVAHCNAHTQRPFVSAVFLLTGGGVAVEGIVKGIQSSVLKMWPNSHLFFAETASPVLWSLSLNS</sequence>
<proteinExistence type="predicted"/>
<dbReference type="AlphaFoldDB" id="V5BUM9"/>
<name>V5BUM9_TRYCR</name>
<dbReference type="Proteomes" id="UP000017861">
    <property type="component" value="Unassembled WGS sequence"/>
</dbReference>
<dbReference type="VEuPathDB" id="TriTrypDB:TCDM_01385"/>